<dbReference type="InterPro" id="IPR011990">
    <property type="entry name" value="TPR-like_helical_dom_sf"/>
</dbReference>
<sequence length="250" mass="26866">MFGCITTLIHIPTTHQPPTTTKPTKPISAITPPTTTEIRVCTNRTCRRQGSTEVLQVLQGITPPTISVTSCGCLGRCGSGPNLVVLPSETFVSHCGTAARAADVMGIVCGVDSVSCKKSLDALMVRKQAEVQMEKGEFVMAEMLLSQAIDLNPIGGLHYIYKNRSIARLAMNKTTAALEDAVEASTIAPKYPEAYICKGDALMAMEQYEAAADSYSTALELDPSIRRSKSFKARIAKLQEKLAILQIADS</sequence>
<keyword evidence="3" id="KW-1185">Reference proteome</keyword>
<dbReference type="SMART" id="SM00028">
    <property type="entry name" value="TPR"/>
    <property type="match status" value="3"/>
</dbReference>
<dbReference type="Gene3D" id="3.40.30.10">
    <property type="entry name" value="Glutaredoxin"/>
    <property type="match status" value="1"/>
</dbReference>
<dbReference type="PROSITE" id="PS50005">
    <property type="entry name" value="TPR"/>
    <property type="match status" value="1"/>
</dbReference>
<protein>
    <submittedName>
        <fullName evidence="2">Uncharacterized protein</fullName>
    </submittedName>
</protein>
<comment type="caution">
    <text evidence="2">The sequence shown here is derived from an EMBL/GenBank/DDBJ whole genome shotgun (WGS) entry which is preliminary data.</text>
</comment>
<dbReference type="Gene3D" id="1.25.40.10">
    <property type="entry name" value="Tetratricopeptide repeat domain"/>
    <property type="match status" value="1"/>
</dbReference>
<dbReference type="SUPFAM" id="SSF48452">
    <property type="entry name" value="TPR-like"/>
    <property type="match status" value="1"/>
</dbReference>
<dbReference type="Pfam" id="PF00515">
    <property type="entry name" value="TPR_1"/>
    <property type="match status" value="1"/>
</dbReference>
<evidence type="ECO:0000313" key="2">
    <source>
        <dbReference type="EMBL" id="KAI7742948.1"/>
    </source>
</evidence>
<evidence type="ECO:0000256" key="1">
    <source>
        <dbReference type="PROSITE-ProRule" id="PRU00339"/>
    </source>
</evidence>
<dbReference type="PANTHER" id="PTHR47682:SF1">
    <property type="entry name" value="TETRATRICOPEPTIDE REPEAT (TPR)-CONTAINING PROTEIN"/>
    <property type="match status" value="1"/>
</dbReference>
<proteinExistence type="predicted"/>
<keyword evidence="1" id="KW-0802">TPR repeat</keyword>
<dbReference type="SUPFAM" id="SSF52833">
    <property type="entry name" value="Thioredoxin-like"/>
    <property type="match status" value="1"/>
</dbReference>
<dbReference type="InterPro" id="IPR036249">
    <property type="entry name" value="Thioredoxin-like_sf"/>
</dbReference>
<organism evidence="2 3">
    <name type="scientific">Ambrosia artemisiifolia</name>
    <name type="common">Common ragweed</name>
    <dbReference type="NCBI Taxonomy" id="4212"/>
    <lineage>
        <taxon>Eukaryota</taxon>
        <taxon>Viridiplantae</taxon>
        <taxon>Streptophyta</taxon>
        <taxon>Embryophyta</taxon>
        <taxon>Tracheophyta</taxon>
        <taxon>Spermatophyta</taxon>
        <taxon>Magnoliopsida</taxon>
        <taxon>eudicotyledons</taxon>
        <taxon>Gunneridae</taxon>
        <taxon>Pentapetalae</taxon>
        <taxon>asterids</taxon>
        <taxon>campanulids</taxon>
        <taxon>Asterales</taxon>
        <taxon>Asteraceae</taxon>
        <taxon>Asteroideae</taxon>
        <taxon>Heliantheae alliance</taxon>
        <taxon>Heliantheae</taxon>
        <taxon>Ambrosia</taxon>
    </lineage>
</organism>
<dbReference type="EMBL" id="JAMZMK010007852">
    <property type="protein sequence ID" value="KAI7742948.1"/>
    <property type="molecule type" value="Genomic_DNA"/>
</dbReference>
<dbReference type="InterPro" id="IPR019734">
    <property type="entry name" value="TPR_rpt"/>
</dbReference>
<dbReference type="CDD" id="cd02980">
    <property type="entry name" value="TRX_Fd_family"/>
    <property type="match status" value="1"/>
</dbReference>
<evidence type="ECO:0000313" key="3">
    <source>
        <dbReference type="Proteomes" id="UP001206925"/>
    </source>
</evidence>
<name>A0AAD5GKH3_AMBAR</name>
<feature type="repeat" description="TPR" evidence="1">
    <location>
        <begin position="192"/>
        <end position="225"/>
    </location>
</feature>
<reference evidence="2" key="1">
    <citation type="submission" date="2022-06" db="EMBL/GenBank/DDBJ databases">
        <title>Uncovering the hologenomic basis of an extraordinary plant invasion.</title>
        <authorList>
            <person name="Bieker V.C."/>
            <person name="Martin M.D."/>
            <person name="Gilbert T."/>
            <person name="Hodgins K."/>
            <person name="Battlay P."/>
            <person name="Petersen B."/>
            <person name="Wilson J."/>
        </authorList>
    </citation>
    <scope>NUCLEOTIDE SEQUENCE</scope>
    <source>
        <strain evidence="2">AA19_3_7</strain>
        <tissue evidence="2">Leaf</tissue>
    </source>
</reference>
<dbReference type="Proteomes" id="UP001206925">
    <property type="component" value="Unassembled WGS sequence"/>
</dbReference>
<dbReference type="AlphaFoldDB" id="A0AAD5GKH3"/>
<gene>
    <name evidence="2" type="ORF">M8C21_010419</name>
</gene>
<accession>A0AAD5GKH3</accession>
<dbReference type="PANTHER" id="PTHR47682">
    <property type="entry name" value="TETRATRICOPEPTIDE REPEAT (TPR)-CONTAINING PROTEIN"/>
    <property type="match status" value="1"/>
</dbReference>